<name>A0A7R9T6I9_MICPS</name>
<feature type="domain" description="Non-canonical E2 ubiquitin-conjugating enzyme C-terminal" evidence="1">
    <location>
        <begin position="129"/>
        <end position="584"/>
    </location>
</feature>
<dbReference type="InterPro" id="IPR057668">
    <property type="entry name" value="E2_Ub-conjug_enz_C"/>
</dbReference>
<evidence type="ECO:0000259" key="1">
    <source>
        <dbReference type="Pfam" id="PF09418"/>
    </source>
</evidence>
<accession>A0A7R9T6I9</accession>
<reference evidence="2" key="1">
    <citation type="submission" date="2021-01" db="EMBL/GenBank/DDBJ databases">
        <authorList>
            <person name="Corre E."/>
            <person name="Pelletier E."/>
            <person name="Niang G."/>
            <person name="Scheremetjew M."/>
            <person name="Finn R."/>
            <person name="Kale V."/>
            <person name="Holt S."/>
            <person name="Cochrane G."/>
            <person name="Meng A."/>
            <person name="Brown T."/>
            <person name="Cohen L."/>
        </authorList>
    </citation>
    <scope>NUCLEOTIDE SEQUENCE</scope>
    <source>
        <strain evidence="2">RCC1614</strain>
    </source>
</reference>
<organism evidence="2">
    <name type="scientific">Micromonas pusilla</name>
    <name type="common">Picoplanktonic green alga</name>
    <name type="synonym">Chromulina pusilla</name>
    <dbReference type="NCBI Taxonomy" id="38833"/>
    <lineage>
        <taxon>Eukaryota</taxon>
        <taxon>Viridiplantae</taxon>
        <taxon>Chlorophyta</taxon>
        <taxon>Mamiellophyceae</taxon>
        <taxon>Mamiellales</taxon>
        <taxon>Mamiellaceae</taxon>
        <taxon>Micromonas</taxon>
    </lineage>
</organism>
<proteinExistence type="predicted"/>
<dbReference type="PANTHER" id="PTHR31560:SF0">
    <property type="entry name" value="UPF0652 PROTEIN C22H10.08"/>
    <property type="match status" value="1"/>
</dbReference>
<sequence>MAAKIATTIALAEGRPVVDDEIVERVSELGEAAEAARAEAAAMAATAMEGVVVPAIDDAEGAGAKGGGVETTTTTTTTAAAAAADLGAEKDDEAEEPMETDAAVAGALGARAGAANATVDAGETDFTERAKFIPLRLDNDERKMLRLLEAALHVSEYTDKVDVMTFRSKTQRITKQLREICAIMCGLVVATDYRAGQALVADKDFAANASFFQAAFEIGRRHKVMNPEKMRSEYGKMIYLLQDSQTSDVQELLQFKLVKPMRTAHALLAEKGGLALLKDPLMHTATAEIMHEGKPRAVVQRDIKAKEKARDALSRRYATSELSGEEILGVLYSVSDNNAYLRFNRDPVDKMITHLREYFDPKTPEPGFSLGITVGMGGARLSHNHERQYAYVMQSLMLWREVSNDMFKLWYLAESDLLREGSYYQLTNTGQGLNRVQGAPATGKAIHGVLARCQKKLGSWVGSSVVHLGDHNVPNALMFIDKYAQVPRILNPVALVVSNVDELCEDAGLRAYVDATFGGAEACKKHILADFFRHAFDGSGADNFFDAGSCIDGRLTSAWNWCSKIEKKAYYPVFKLAGFSGFDGGDFRS</sequence>
<gene>
    <name evidence="2" type="ORF">MPUS1402_LOCUS125</name>
</gene>
<dbReference type="EMBL" id="HBDY01000187">
    <property type="protein sequence ID" value="CAD8226801.1"/>
    <property type="molecule type" value="Transcribed_RNA"/>
</dbReference>
<dbReference type="InterPro" id="IPR018553">
    <property type="entry name" value="E2_Ub-conjug_enz"/>
</dbReference>
<dbReference type="PANTHER" id="PTHR31560">
    <property type="entry name" value="UPF0652 PROTEIN C16A11.03C-RELATED"/>
    <property type="match status" value="1"/>
</dbReference>
<dbReference type="Pfam" id="PF09418">
    <property type="entry name" value="DUF2009"/>
    <property type="match status" value="1"/>
</dbReference>
<evidence type="ECO:0000313" key="2">
    <source>
        <dbReference type="EMBL" id="CAD8226801.1"/>
    </source>
</evidence>
<dbReference type="AlphaFoldDB" id="A0A7R9T6I9"/>
<protein>
    <recommendedName>
        <fullName evidence="1">Non-canonical E2 ubiquitin-conjugating enzyme C-terminal domain-containing protein</fullName>
    </recommendedName>
</protein>